<evidence type="ECO:0000259" key="1">
    <source>
        <dbReference type="Pfam" id="PF22557"/>
    </source>
</evidence>
<proteinExistence type="predicted"/>
<evidence type="ECO:0000313" key="2">
    <source>
        <dbReference type="EMBL" id="SDL92257.1"/>
    </source>
</evidence>
<organism evidence="2 3">
    <name type="scientific">Pseudomonas syringae</name>
    <dbReference type="NCBI Taxonomy" id="317"/>
    <lineage>
        <taxon>Bacteria</taxon>
        <taxon>Pseudomonadati</taxon>
        <taxon>Pseudomonadota</taxon>
        <taxon>Gammaproteobacteria</taxon>
        <taxon>Pseudomonadales</taxon>
        <taxon>Pseudomonadaceae</taxon>
        <taxon>Pseudomonas</taxon>
    </lineage>
</organism>
<dbReference type="RefSeq" id="WP_074804692.1">
    <property type="nucleotide sequence ID" value="NZ_JAEIJM010000065.1"/>
</dbReference>
<dbReference type="Proteomes" id="UP000183853">
    <property type="component" value="Unassembled WGS sequence"/>
</dbReference>
<dbReference type="Pfam" id="PF22557">
    <property type="entry name" value="DuOB"/>
    <property type="match status" value="1"/>
</dbReference>
<reference evidence="2 3" key="1">
    <citation type="submission" date="2016-10" db="EMBL/GenBank/DDBJ databases">
        <authorList>
            <person name="Varghese N."/>
            <person name="Submissions S."/>
        </authorList>
    </citation>
    <scope>NUCLEOTIDE SEQUENCE [LARGE SCALE GENOMIC DNA]</scope>
    <source>
        <strain evidence="2 3">BS2122</strain>
    </source>
</reference>
<dbReference type="InterPro" id="IPR054335">
    <property type="entry name" value="DuOB_dom"/>
</dbReference>
<dbReference type="EMBL" id="FNHM01000001">
    <property type="protein sequence ID" value="SDL92257.1"/>
    <property type="molecule type" value="Genomic_DNA"/>
</dbReference>
<name>A0AB37ZDW0_PSESX</name>
<accession>A0AB37ZDW0</accession>
<feature type="domain" description="Dual OB-containing" evidence="1">
    <location>
        <begin position="6"/>
        <end position="225"/>
    </location>
</feature>
<sequence>MPYSHQFVCLASSKKPYGRCIAGKLWGGENQGVWIRPVSNREHDSISDVERTYANGQTAQVRDLAAVTFSGLQNHPYQNENHIIVHPPLWISQGQLSLAQIADLEDHPLRLWESGHHSRCGVNDRVPPESLNLRRESLYLIRPERVSVRVSAESAQWGNHRLKARAFFIYNQIQYAFSITDEPAEQYFLGLGTGIHHPEGINYFTVSLGDIDPHTGYAYKLVAAIL</sequence>
<gene>
    <name evidence="2" type="ORF">SAMN05444505_10174</name>
</gene>
<evidence type="ECO:0000313" key="3">
    <source>
        <dbReference type="Proteomes" id="UP000183853"/>
    </source>
</evidence>
<protein>
    <recommendedName>
        <fullName evidence="1">Dual OB-containing domain-containing protein</fullName>
    </recommendedName>
</protein>
<comment type="caution">
    <text evidence="2">The sequence shown here is derived from an EMBL/GenBank/DDBJ whole genome shotgun (WGS) entry which is preliminary data.</text>
</comment>
<dbReference type="AlphaFoldDB" id="A0AB37ZDW0"/>